<organism evidence="1 2">
    <name type="scientific">Pseudomonas putida</name>
    <name type="common">Arthrobacter siderocapsulatus</name>
    <dbReference type="NCBI Taxonomy" id="303"/>
    <lineage>
        <taxon>Bacteria</taxon>
        <taxon>Pseudomonadati</taxon>
        <taxon>Pseudomonadota</taxon>
        <taxon>Gammaproteobacteria</taxon>
        <taxon>Pseudomonadales</taxon>
        <taxon>Pseudomonadaceae</taxon>
        <taxon>Pseudomonas</taxon>
    </lineage>
</organism>
<dbReference type="RefSeq" id="WP_110967255.1">
    <property type="nucleotide sequence ID" value="NZ_CP029693.1"/>
</dbReference>
<sequence>MSNITIQLELNEQQAKQYLQWLNSQYDTTMADIWYSDRYRNVPSAQRAPKVLHDVPHLAGICRTRNELKKQLGAVERAQ</sequence>
<dbReference type="Proteomes" id="UP000250299">
    <property type="component" value="Chromosome"/>
</dbReference>
<name>A0A2Z4RRT0_PSEPU</name>
<dbReference type="EMBL" id="CP029693">
    <property type="protein sequence ID" value="AWY43729.1"/>
    <property type="molecule type" value="Genomic_DNA"/>
</dbReference>
<proteinExistence type="predicted"/>
<reference evidence="1 2" key="1">
    <citation type="submission" date="2018-05" db="EMBL/GenBank/DDBJ databases">
        <title>Whole genome sequence of Pseudomonas putida JBC17.</title>
        <authorList>
            <person name="Lee Y.H."/>
            <person name="David K."/>
        </authorList>
    </citation>
    <scope>NUCLEOTIDE SEQUENCE [LARGE SCALE GENOMIC DNA]</scope>
    <source>
        <strain evidence="1 2">JBC17</strain>
    </source>
</reference>
<dbReference type="OrthoDB" id="6900326at2"/>
<dbReference type="AlphaFoldDB" id="A0A2Z4RRT0"/>
<evidence type="ECO:0000313" key="2">
    <source>
        <dbReference type="Proteomes" id="UP000250299"/>
    </source>
</evidence>
<evidence type="ECO:0000313" key="1">
    <source>
        <dbReference type="EMBL" id="AWY43729.1"/>
    </source>
</evidence>
<gene>
    <name evidence="1" type="ORF">DKY63_28930</name>
</gene>
<accession>A0A2Z4RRT0</accession>
<protein>
    <submittedName>
        <fullName evidence="1">Uncharacterized protein</fullName>
    </submittedName>
</protein>